<feature type="transmembrane region" description="Helical" evidence="1">
    <location>
        <begin position="74"/>
        <end position="97"/>
    </location>
</feature>
<dbReference type="Proteomes" id="UP000036681">
    <property type="component" value="Unplaced"/>
</dbReference>
<keyword evidence="2" id="KW-1185">Reference proteome</keyword>
<dbReference type="WBParaSite" id="ALUE_0000671401-mRNA-1">
    <property type="protein sequence ID" value="ALUE_0000671401-mRNA-1"/>
    <property type="gene ID" value="ALUE_0000671401"/>
</dbReference>
<evidence type="ECO:0000313" key="3">
    <source>
        <dbReference type="WBParaSite" id="ALUE_0000671401-mRNA-1"/>
    </source>
</evidence>
<reference evidence="3" key="1">
    <citation type="submission" date="2017-02" db="UniProtKB">
        <authorList>
            <consortium name="WormBaseParasite"/>
        </authorList>
    </citation>
    <scope>IDENTIFICATION</scope>
</reference>
<name>A0A0M3HV13_ASCLU</name>
<organism evidence="2 3">
    <name type="scientific">Ascaris lumbricoides</name>
    <name type="common">Giant roundworm</name>
    <dbReference type="NCBI Taxonomy" id="6252"/>
    <lineage>
        <taxon>Eukaryota</taxon>
        <taxon>Metazoa</taxon>
        <taxon>Ecdysozoa</taxon>
        <taxon>Nematoda</taxon>
        <taxon>Chromadorea</taxon>
        <taxon>Rhabditida</taxon>
        <taxon>Spirurina</taxon>
        <taxon>Ascaridomorpha</taxon>
        <taxon>Ascaridoidea</taxon>
        <taxon>Ascarididae</taxon>
        <taxon>Ascaris</taxon>
    </lineage>
</organism>
<keyword evidence="1" id="KW-0472">Membrane</keyword>
<accession>A0A0M3HV13</accession>
<keyword evidence="1" id="KW-0812">Transmembrane</keyword>
<evidence type="ECO:0000256" key="1">
    <source>
        <dbReference type="SAM" id="Phobius"/>
    </source>
</evidence>
<proteinExistence type="predicted"/>
<feature type="transmembrane region" description="Helical" evidence="1">
    <location>
        <begin position="12"/>
        <end position="33"/>
    </location>
</feature>
<protein>
    <submittedName>
        <fullName evidence="3">Uncharacterized protein</fullName>
    </submittedName>
</protein>
<dbReference type="AlphaFoldDB" id="A0A0M3HV13"/>
<evidence type="ECO:0000313" key="2">
    <source>
        <dbReference type="Proteomes" id="UP000036681"/>
    </source>
</evidence>
<sequence length="153" mass="18109">MGLQQFQWYDYLAPLCMFSIFCFTIFVISFACLNFCCVELHEDLTVFEEVCEFVGIRLSREIATKIMGLQQFQWYDYLAPLCMFSIFCFTIFVISFACLNFCCVELHEDLTVFEEWGLRRQLNVRMGPHPTDLVKEIEENNQRTLNGKIPKEF</sequence>
<keyword evidence="1" id="KW-1133">Transmembrane helix</keyword>
<dbReference type="Pfam" id="PF21525">
    <property type="entry name" value="Nlp36"/>
    <property type="match status" value="2"/>
</dbReference>